<name>A0A1F6PB60_9BACT</name>
<evidence type="ECO:0000256" key="1">
    <source>
        <dbReference type="SAM" id="Coils"/>
    </source>
</evidence>
<evidence type="ECO:0008006" key="4">
    <source>
        <dbReference type="Google" id="ProtNLM"/>
    </source>
</evidence>
<gene>
    <name evidence="2" type="ORF">A2563_01145</name>
</gene>
<feature type="coiled-coil region" evidence="1">
    <location>
        <begin position="127"/>
        <end position="239"/>
    </location>
</feature>
<reference evidence="2 3" key="1">
    <citation type="journal article" date="2016" name="Nat. Commun.">
        <title>Thousands of microbial genomes shed light on interconnected biogeochemical processes in an aquifer system.</title>
        <authorList>
            <person name="Anantharaman K."/>
            <person name="Brown C.T."/>
            <person name="Hug L.A."/>
            <person name="Sharon I."/>
            <person name="Castelle C.J."/>
            <person name="Probst A.J."/>
            <person name="Thomas B.C."/>
            <person name="Singh A."/>
            <person name="Wilkins M.J."/>
            <person name="Karaoz U."/>
            <person name="Brodie E.L."/>
            <person name="Williams K.H."/>
            <person name="Hubbard S.S."/>
            <person name="Banfield J.F."/>
        </authorList>
    </citation>
    <scope>NUCLEOTIDE SEQUENCE [LARGE SCALE GENOMIC DNA]</scope>
</reference>
<keyword evidence="1" id="KW-0175">Coiled coil</keyword>
<evidence type="ECO:0000313" key="2">
    <source>
        <dbReference type="EMBL" id="OGH93194.1"/>
    </source>
</evidence>
<accession>A0A1F6PB60</accession>
<dbReference type="STRING" id="1798705.A2563_01145"/>
<comment type="caution">
    <text evidence="2">The sequence shown here is derived from an EMBL/GenBank/DDBJ whole genome shotgun (WGS) entry which is preliminary data.</text>
</comment>
<dbReference type="AlphaFoldDB" id="A0A1F6PB60"/>
<protein>
    <recommendedName>
        <fullName evidence="4">DUF5667 domain-containing protein</fullName>
    </recommendedName>
</protein>
<dbReference type="EMBL" id="MFRA01000001">
    <property type="protein sequence ID" value="OGH93194.1"/>
    <property type="molecule type" value="Genomic_DNA"/>
</dbReference>
<organism evidence="2 3">
    <name type="scientific">Candidatus Magasanikbacteria bacterium RIFOXYD1_FULL_40_23</name>
    <dbReference type="NCBI Taxonomy" id="1798705"/>
    <lineage>
        <taxon>Bacteria</taxon>
        <taxon>Candidatus Magasanikiibacteriota</taxon>
    </lineage>
</organism>
<evidence type="ECO:0000313" key="3">
    <source>
        <dbReference type="Proteomes" id="UP000176634"/>
    </source>
</evidence>
<dbReference type="Proteomes" id="UP000176634">
    <property type="component" value="Unassembled WGS sequence"/>
</dbReference>
<sequence length="244" mass="28776">MNLKTRFNLWKLKKSSGPSMAFKFGLSRKLDAAWDAKHGRLPWYQLVALHKVGAFAVVVLLLATSGGAYAYNSTEVTEGTALYSVKEAIEKVEEVTKVTPEAKAKFYLKKIERREAEQEILKKKMPVVELRKEIKSIEKDAKVGTQEKLKAEVEERKIRRTEKSIERVEEQLEKARQIMEKTESKNIKLREEIKFKVEERLEKRKKQLEIKVEEQKEKREDLKEERQSRINERKEKRLQIERSF</sequence>
<proteinExistence type="predicted"/>